<evidence type="ECO:0000259" key="4">
    <source>
        <dbReference type="Pfam" id="PF13377"/>
    </source>
</evidence>
<protein>
    <submittedName>
        <fullName evidence="5">LacI-type transcriptional regulator</fullName>
    </submittedName>
</protein>
<gene>
    <name evidence="5" type="ORF">BMAGN_1379</name>
</gene>
<evidence type="ECO:0000313" key="6">
    <source>
        <dbReference type="Proteomes" id="UP000029052"/>
    </source>
</evidence>
<dbReference type="Proteomes" id="UP000029052">
    <property type="component" value="Unassembled WGS sequence"/>
</dbReference>
<dbReference type="Pfam" id="PF13377">
    <property type="entry name" value="Peripla_BP_3"/>
    <property type="match status" value="1"/>
</dbReference>
<organism evidence="5 6">
    <name type="scientific">Bifidobacterium magnum</name>
    <dbReference type="NCBI Taxonomy" id="1692"/>
    <lineage>
        <taxon>Bacteria</taxon>
        <taxon>Bacillati</taxon>
        <taxon>Actinomycetota</taxon>
        <taxon>Actinomycetes</taxon>
        <taxon>Bifidobacteriales</taxon>
        <taxon>Bifidobacteriaceae</taxon>
        <taxon>Bifidobacterium</taxon>
    </lineage>
</organism>
<evidence type="ECO:0000313" key="5">
    <source>
        <dbReference type="EMBL" id="KFI67167.1"/>
    </source>
</evidence>
<dbReference type="InterPro" id="IPR028082">
    <property type="entry name" value="Peripla_BP_I"/>
</dbReference>
<evidence type="ECO:0000256" key="2">
    <source>
        <dbReference type="ARBA" id="ARBA00023125"/>
    </source>
</evidence>
<dbReference type="STRING" id="1692.BMAGN_1379"/>
<dbReference type="AlphaFoldDB" id="A0A087B817"/>
<evidence type="ECO:0000256" key="3">
    <source>
        <dbReference type="ARBA" id="ARBA00023163"/>
    </source>
</evidence>
<dbReference type="EMBL" id="JGZB01000011">
    <property type="protein sequence ID" value="KFI67167.1"/>
    <property type="molecule type" value="Genomic_DNA"/>
</dbReference>
<feature type="domain" description="Transcriptional regulator LacI/GalR-like sensor" evidence="4">
    <location>
        <begin position="49"/>
        <end position="211"/>
    </location>
</feature>
<reference evidence="5 6" key="1">
    <citation type="submission" date="2014-03" db="EMBL/GenBank/DDBJ databases">
        <title>Genomics of Bifidobacteria.</title>
        <authorList>
            <person name="Ventura M."/>
            <person name="Milani C."/>
            <person name="Lugli G.A."/>
        </authorList>
    </citation>
    <scope>NUCLEOTIDE SEQUENCE [LARGE SCALE GENOMIC DNA]</scope>
    <source>
        <strain evidence="5 6">LMG 11591</strain>
    </source>
</reference>
<evidence type="ECO:0000256" key="1">
    <source>
        <dbReference type="ARBA" id="ARBA00023015"/>
    </source>
</evidence>
<proteinExistence type="predicted"/>
<keyword evidence="6" id="KW-1185">Reference proteome</keyword>
<sequence length="217" mass="23594">MDHSRGRKHIDATLPIPVVSIGIPVNREAVYSVDSDFEGMARNMLDKAYALGHRHILLTGLVAPAFVDGSNFIVRIAESIRDYCEELGIELTVGFTARDTMADIRLMLDEAFAADPKISLAIVESSASTASPLTMGLTERGLRVPEDVSLMVCAAAGNPSMAGRLRPDEMPMNPNATCRRAVEVMVEVLSGKPYPKGSVEFTPVEYRARGTLVPYKK</sequence>
<keyword evidence="3" id="KW-0804">Transcription</keyword>
<name>A0A087B817_9BIFI</name>
<dbReference type="GO" id="GO:0003677">
    <property type="term" value="F:DNA binding"/>
    <property type="evidence" value="ECO:0007669"/>
    <property type="project" value="UniProtKB-KW"/>
</dbReference>
<keyword evidence="1" id="KW-0805">Transcription regulation</keyword>
<dbReference type="SUPFAM" id="SSF53822">
    <property type="entry name" value="Periplasmic binding protein-like I"/>
    <property type="match status" value="1"/>
</dbReference>
<keyword evidence="2" id="KW-0238">DNA-binding</keyword>
<comment type="caution">
    <text evidence="5">The sequence shown here is derived from an EMBL/GenBank/DDBJ whole genome shotgun (WGS) entry which is preliminary data.</text>
</comment>
<accession>A0A087B817</accession>
<dbReference type="InterPro" id="IPR046335">
    <property type="entry name" value="LacI/GalR-like_sensor"/>
</dbReference>
<dbReference type="Gene3D" id="3.40.50.2300">
    <property type="match status" value="2"/>
</dbReference>
<dbReference type="eggNOG" id="COG1609">
    <property type="taxonomic scope" value="Bacteria"/>
</dbReference>